<proteinExistence type="predicted"/>
<accession>A0A085JD50</accession>
<sequence length="46" mass="4926">MLARGPCGADRMTAGILAEPQAVAVQINQAIGSVNKTRRPFRNSEE</sequence>
<dbReference type="AlphaFoldDB" id="A0A085JD50"/>
<organism evidence="1 2">
    <name type="scientific">Tatumella ptyseos ATCC 33301</name>
    <dbReference type="NCBI Taxonomy" id="1005995"/>
    <lineage>
        <taxon>Bacteria</taxon>
        <taxon>Pseudomonadati</taxon>
        <taxon>Pseudomonadota</taxon>
        <taxon>Gammaproteobacteria</taxon>
        <taxon>Enterobacterales</taxon>
        <taxon>Erwiniaceae</taxon>
        <taxon>Tatumella</taxon>
    </lineage>
</organism>
<gene>
    <name evidence="1" type="ORF">GTPT_2586</name>
</gene>
<comment type="caution">
    <text evidence="1">The sequence shown here is derived from an EMBL/GenBank/DDBJ whole genome shotgun (WGS) entry which is preliminary data.</text>
</comment>
<dbReference type="Proteomes" id="UP000028602">
    <property type="component" value="Unassembled WGS sequence"/>
</dbReference>
<keyword evidence="2" id="KW-1185">Reference proteome</keyword>
<evidence type="ECO:0000313" key="1">
    <source>
        <dbReference type="EMBL" id="KFD18396.1"/>
    </source>
</evidence>
<evidence type="ECO:0000313" key="2">
    <source>
        <dbReference type="Proteomes" id="UP000028602"/>
    </source>
</evidence>
<name>A0A085JD50_9GAMM</name>
<dbReference type="EMBL" id="JMPR01000038">
    <property type="protein sequence ID" value="KFD18396.1"/>
    <property type="molecule type" value="Genomic_DNA"/>
</dbReference>
<reference evidence="1 2" key="1">
    <citation type="submission" date="2014-05" db="EMBL/GenBank/DDBJ databases">
        <title>ATOL: Assembling a taxonomically balanced genome-scale reconstruction of the evolutionary history of the Enterobacteriaceae.</title>
        <authorList>
            <person name="Plunkett G.III."/>
            <person name="Neeno-Eckwall E.C."/>
            <person name="Glasner J.D."/>
            <person name="Perna N.T."/>
        </authorList>
    </citation>
    <scope>NUCLEOTIDE SEQUENCE [LARGE SCALE GENOMIC DNA]</scope>
    <source>
        <strain evidence="1 2">ATCC 33301</strain>
    </source>
</reference>
<protein>
    <submittedName>
        <fullName evidence="1">Uncharacterized protein</fullName>
    </submittedName>
</protein>